<dbReference type="Proteomes" id="UP000807115">
    <property type="component" value="Chromosome 2"/>
</dbReference>
<sequence length="481" mass="53657">MAVAVAAPVVTGLDAEAGSGGDGADAPLEVLPVEVDRKGAPPVEGVPVAVSAGGDGKEKDTEKDVKGEKGVNPVKWLGHYSSAQSILLVGDGDFSFSLALANAFGSGANLVPTSLDTYEALRNKYSKAESNVAELKRLGATVLHGVDAKEMKLHPDLKNRRFDRIVFNLPHAGFTGKEDDEHMINSHRELVWGFFHNAIHLLRPYCEIHISHKTGRSYDKWGLEDLASGASLVLVDKVAFQPEDYPGYNQKRGDSARCDEPFGLDACFTFMFRIRDLSSGRKLNGTMTTPISSLRIMAPATERGPFHLFSPAESWPRQHLPPRVNAVQMVETLETYEVVRRQHLDFPLNFDGIVRDLYFHQERNARPMFRTPGPSLQALPDPSIIPPPRGRIPCPDLIAPQEEHWHQHRSAAGVPGRHHSYLAQEHQWSPRREHEMWGQVMPRATNFGHSALLEHRNEHRDRESVEKQTWLRGMVALYGRQ</sequence>
<comment type="caution">
    <text evidence="3">The sequence shown here is derived from an EMBL/GenBank/DDBJ whole genome shotgun (WGS) entry which is preliminary data.</text>
</comment>
<accession>A0A921RQW4</accession>
<feature type="compositionally biased region" description="Low complexity" evidence="1">
    <location>
        <begin position="40"/>
        <end position="52"/>
    </location>
</feature>
<name>A0A921RQW4_SORBI</name>
<reference evidence="3" key="2">
    <citation type="submission" date="2020-10" db="EMBL/GenBank/DDBJ databases">
        <authorList>
            <person name="Cooper E.A."/>
            <person name="Brenton Z.W."/>
            <person name="Flinn B.S."/>
            <person name="Jenkins J."/>
            <person name="Shu S."/>
            <person name="Flowers D."/>
            <person name="Luo F."/>
            <person name="Wang Y."/>
            <person name="Xia P."/>
            <person name="Barry K."/>
            <person name="Daum C."/>
            <person name="Lipzen A."/>
            <person name="Yoshinaga Y."/>
            <person name="Schmutz J."/>
            <person name="Saski C."/>
            <person name="Vermerris W."/>
            <person name="Kresovich S."/>
        </authorList>
    </citation>
    <scope>NUCLEOTIDE SEQUENCE</scope>
</reference>
<feature type="compositionally biased region" description="Basic and acidic residues" evidence="1">
    <location>
        <begin position="55"/>
        <end position="67"/>
    </location>
</feature>
<dbReference type="Pfam" id="PF10354">
    <property type="entry name" value="BMT5-like"/>
    <property type="match status" value="1"/>
</dbReference>
<dbReference type="OrthoDB" id="273345at2759"/>
<dbReference type="FunFam" id="3.40.50.150:FF:000440">
    <property type="entry name" value="Os09g0479300 protein"/>
    <property type="match status" value="1"/>
</dbReference>
<dbReference type="PANTHER" id="PTHR11538">
    <property type="entry name" value="PHENYLALANYL-TRNA SYNTHETASE"/>
    <property type="match status" value="1"/>
</dbReference>
<organism evidence="3 4">
    <name type="scientific">Sorghum bicolor</name>
    <name type="common">Sorghum</name>
    <name type="synonym">Sorghum vulgare</name>
    <dbReference type="NCBI Taxonomy" id="4558"/>
    <lineage>
        <taxon>Eukaryota</taxon>
        <taxon>Viridiplantae</taxon>
        <taxon>Streptophyta</taxon>
        <taxon>Embryophyta</taxon>
        <taxon>Tracheophyta</taxon>
        <taxon>Spermatophyta</taxon>
        <taxon>Magnoliopsida</taxon>
        <taxon>Liliopsida</taxon>
        <taxon>Poales</taxon>
        <taxon>Poaceae</taxon>
        <taxon>PACMAD clade</taxon>
        <taxon>Panicoideae</taxon>
        <taxon>Andropogonodae</taxon>
        <taxon>Andropogoneae</taxon>
        <taxon>Sorghinae</taxon>
        <taxon>Sorghum</taxon>
    </lineage>
</organism>
<dbReference type="GO" id="GO:0070475">
    <property type="term" value="P:rRNA base methylation"/>
    <property type="evidence" value="ECO:0007669"/>
    <property type="project" value="InterPro"/>
</dbReference>
<evidence type="ECO:0000313" key="4">
    <source>
        <dbReference type="Proteomes" id="UP000807115"/>
    </source>
</evidence>
<protein>
    <recommendedName>
        <fullName evidence="2">25S rRNA (uridine-N(3))-methyltransferase BMT5-like domain-containing protein</fullName>
    </recommendedName>
</protein>
<feature type="domain" description="25S rRNA (uridine-N(3))-methyltransferase BMT5-like" evidence="2">
    <location>
        <begin position="87"/>
        <end position="252"/>
    </location>
</feature>
<evidence type="ECO:0000256" key="1">
    <source>
        <dbReference type="SAM" id="MobiDB-lite"/>
    </source>
</evidence>
<gene>
    <name evidence="3" type="ORF">BDA96_02G251200</name>
</gene>
<dbReference type="InterPro" id="IPR019446">
    <property type="entry name" value="BMT5-like"/>
</dbReference>
<feature type="region of interest" description="Disordered" evidence="1">
    <location>
        <begin position="37"/>
        <end position="67"/>
    </location>
</feature>
<reference evidence="3" key="1">
    <citation type="journal article" date="2019" name="BMC Genomics">
        <title>A new reference genome for Sorghum bicolor reveals high levels of sequence similarity between sweet and grain genotypes: implications for the genetics of sugar metabolism.</title>
        <authorList>
            <person name="Cooper E.A."/>
            <person name="Brenton Z.W."/>
            <person name="Flinn B.S."/>
            <person name="Jenkins J."/>
            <person name="Shu S."/>
            <person name="Flowers D."/>
            <person name="Luo F."/>
            <person name="Wang Y."/>
            <person name="Xia P."/>
            <person name="Barry K."/>
            <person name="Daum C."/>
            <person name="Lipzen A."/>
            <person name="Yoshinaga Y."/>
            <person name="Schmutz J."/>
            <person name="Saski C."/>
            <person name="Vermerris W."/>
            <person name="Kresovich S."/>
        </authorList>
    </citation>
    <scope>NUCLEOTIDE SEQUENCE</scope>
</reference>
<dbReference type="GO" id="GO:0070042">
    <property type="term" value="F:rRNA (uridine-N3-)-methyltransferase activity"/>
    <property type="evidence" value="ECO:0007669"/>
    <property type="project" value="InterPro"/>
</dbReference>
<evidence type="ECO:0000313" key="3">
    <source>
        <dbReference type="EMBL" id="KAG0544160.1"/>
    </source>
</evidence>
<proteinExistence type="predicted"/>
<dbReference type="AlphaFoldDB" id="A0A921RQW4"/>
<dbReference type="Gramene" id="EER96933">
    <property type="protein sequence ID" value="EER96933"/>
    <property type="gene ID" value="SORBI_3002G239900"/>
</dbReference>
<dbReference type="PANTHER" id="PTHR11538:SF96">
    <property type="entry name" value="25S RRNA (URIDINE-N(3))-METHYLTRANSFERASE BMT5-LIKE DOMAIN-CONTAINING PROTEIN"/>
    <property type="match status" value="1"/>
</dbReference>
<dbReference type="OMA" id="RREHEMW"/>
<dbReference type="EMBL" id="CM027681">
    <property type="protein sequence ID" value="KAG0544160.1"/>
    <property type="molecule type" value="Genomic_DNA"/>
</dbReference>
<evidence type="ECO:0000259" key="2">
    <source>
        <dbReference type="Pfam" id="PF10354"/>
    </source>
</evidence>
<dbReference type="KEGG" id="sbi:8055833"/>